<dbReference type="AlphaFoldDB" id="A0A7K3W7W7"/>
<proteinExistence type="predicted"/>
<evidence type="ECO:0000313" key="3">
    <source>
        <dbReference type="EMBL" id="NEL52416.1"/>
    </source>
</evidence>
<name>A0A7K3W7W7_9ACTN</name>
<dbReference type="EMBL" id="JAAGWK010000001">
    <property type="protein sequence ID" value="NEL52416.1"/>
    <property type="molecule type" value="Genomic_DNA"/>
</dbReference>
<keyword evidence="2" id="KW-0472">Membrane</keyword>
<evidence type="ECO:0000313" key="4">
    <source>
        <dbReference type="Proteomes" id="UP000470470"/>
    </source>
</evidence>
<reference evidence="3 4" key="1">
    <citation type="submission" date="2020-02" db="EMBL/GenBank/DDBJ databases">
        <title>The whole genome sequence of CPCC 205119.</title>
        <authorList>
            <person name="Jiang Z."/>
        </authorList>
    </citation>
    <scope>NUCLEOTIDE SEQUENCE [LARGE SCALE GENOMIC DNA]</scope>
    <source>
        <strain evidence="3 4">CPCC 205119</strain>
    </source>
</reference>
<dbReference type="RefSeq" id="WP_152731374.1">
    <property type="nucleotide sequence ID" value="NZ_JAABOZ010000009.1"/>
</dbReference>
<protein>
    <recommendedName>
        <fullName evidence="5">PknH-like extracellular domain-containing protein</fullName>
    </recommendedName>
</protein>
<accession>A0A7K3W7W7</accession>
<evidence type="ECO:0008006" key="5">
    <source>
        <dbReference type="Google" id="ProtNLM"/>
    </source>
</evidence>
<feature type="transmembrane region" description="Helical" evidence="2">
    <location>
        <begin position="21"/>
        <end position="41"/>
    </location>
</feature>
<keyword evidence="4" id="KW-1185">Reference proteome</keyword>
<feature type="region of interest" description="Disordered" evidence="1">
    <location>
        <begin position="228"/>
        <end position="253"/>
    </location>
</feature>
<organism evidence="3 4">
    <name type="scientific">Goekera deserti</name>
    <dbReference type="NCBI Taxonomy" id="2497753"/>
    <lineage>
        <taxon>Bacteria</taxon>
        <taxon>Bacillati</taxon>
        <taxon>Actinomycetota</taxon>
        <taxon>Actinomycetes</taxon>
        <taxon>Geodermatophilales</taxon>
        <taxon>Geodermatophilaceae</taxon>
        <taxon>Goekera</taxon>
    </lineage>
</organism>
<dbReference type="Proteomes" id="UP000470470">
    <property type="component" value="Unassembled WGS sequence"/>
</dbReference>
<feature type="compositionally biased region" description="Low complexity" evidence="1">
    <location>
        <begin position="47"/>
        <end position="74"/>
    </location>
</feature>
<comment type="caution">
    <text evidence="3">The sequence shown here is derived from an EMBL/GenBank/DDBJ whole genome shotgun (WGS) entry which is preliminary data.</text>
</comment>
<evidence type="ECO:0000256" key="2">
    <source>
        <dbReference type="SAM" id="Phobius"/>
    </source>
</evidence>
<keyword evidence="2" id="KW-1133">Transmembrane helix</keyword>
<gene>
    <name evidence="3" type="ORF">G1H19_00085</name>
</gene>
<keyword evidence="2" id="KW-0812">Transmembrane</keyword>
<feature type="region of interest" description="Disordered" evidence="1">
    <location>
        <begin position="47"/>
        <end position="77"/>
    </location>
</feature>
<evidence type="ECO:0000256" key="1">
    <source>
        <dbReference type="SAM" id="MobiDB-lite"/>
    </source>
</evidence>
<sequence length="272" mass="26742">MTGSRTTPTRARTPSRSSGSLYLLLAAVLLIGALGVVYLSYAHRDPAPAAASGTPTSPSASSAAATTAPTAGSGIEQAPPGALTFEVLLPPEELTGIGLESGVPVAEDSPQFPVLCDAADWAQTWSAPTGDVGHRYPVAGAGVTEHALGYADATTAEAALARLVADAGSCSSPASGSIQVTDPAAGLGDGAAAFRFDDGGRDGVLAVTRAVVARSGDRLVLVTYTTQQSIGTGNGPGDGGGDDSAGDGAGAESTTRAIAELALARLAGQPQD</sequence>